<dbReference type="STRING" id="331113.SNE_A02000"/>
<evidence type="ECO:0000313" key="4">
    <source>
        <dbReference type="Proteomes" id="UP000000496"/>
    </source>
</evidence>
<keyword evidence="2" id="KW-0812">Transmembrane</keyword>
<name>F8L5T5_SIMNZ</name>
<keyword evidence="4" id="KW-1185">Reference proteome</keyword>
<keyword evidence="2" id="KW-1133">Transmembrane helix</keyword>
<protein>
    <recommendedName>
        <fullName evidence="5">Zinc-ribbon domain-containing protein</fullName>
    </recommendedName>
</protein>
<evidence type="ECO:0008006" key="5">
    <source>
        <dbReference type="Google" id="ProtNLM"/>
    </source>
</evidence>
<gene>
    <name evidence="3" type="ordered locus">SNE_A02000</name>
</gene>
<dbReference type="AlphaFoldDB" id="F8L5T5"/>
<dbReference type="HOGENOM" id="CLU_1401620_0_0_0"/>
<dbReference type="KEGG" id="sng:SNE_A02000"/>
<reference key="1">
    <citation type="journal article" date="2011" name="Mol. Biol. Evol.">
        <title>Unity in variety -- the pan-genome of the Chlamydiae.</title>
        <authorList>
            <person name="Collingro A."/>
            <person name="Tischler P."/>
            <person name="Weinmaier T."/>
            <person name="Penz T."/>
            <person name="Heinz E."/>
            <person name="Brunham R.C."/>
            <person name="Read T.D."/>
            <person name="Bavoil P.M."/>
            <person name="Sachse K."/>
            <person name="Kahane S."/>
            <person name="Friedman M.G."/>
            <person name="Rattei T."/>
            <person name="Myers G.S.A."/>
            <person name="Horn M."/>
        </authorList>
    </citation>
    <scope>NUCLEOTIDE SEQUENCE</scope>
    <source>
        <strain>Z</strain>
    </source>
</reference>
<evidence type="ECO:0000256" key="1">
    <source>
        <dbReference type="SAM" id="MobiDB-lite"/>
    </source>
</evidence>
<dbReference type="Proteomes" id="UP000000496">
    <property type="component" value="Chromosome gsn.131"/>
</dbReference>
<dbReference type="EMBL" id="FR872582">
    <property type="protein sequence ID" value="CCB88077.1"/>
    <property type="molecule type" value="Genomic_DNA"/>
</dbReference>
<organism evidence="3 4">
    <name type="scientific">Simkania negevensis (strain ATCC VR-1471 / DSM 27360 / Z)</name>
    <dbReference type="NCBI Taxonomy" id="331113"/>
    <lineage>
        <taxon>Bacteria</taxon>
        <taxon>Pseudomonadati</taxon>
        <taxon>Chlamydiota</taxon>
        <taxon>Chlamydiia</taxon>
        <taxon>Parachlamydiales</taxon>
        <taxon>Simkaniaceae</taxon>
        <taxon>Simkania</taxon>
    </lineage>
</organism>
<feature type="region of interest" description="Disordered" evidence="1">
    <location>
        <begin position="43"/>
        <end position="126"/>
    </location>
</feature>
<dbReference type="eggNOG" id="ENOG50332MB">
    <property type="taxonomic scope" value="Bacteria"/>
</dbReference>
<feature type="compositionally biased region" description="Basic and acidic residues" evidence="1">
    <location>
        <begin position="43"/>
        <end position="55"/>
    </location>
</feature>
<accession>F8L5T5</accession>
<evidence type="ECO:0000256" key="2">
    <source>
        <dbReference type="SAM" id="Phobius"/>
    </source>
</evidence>
<feature type="transmembrane region" description="Helical" evidence="2">
    <location>
        <begin position="135"/>
        <end position="157"/>
    </location>
</feature>
<proteinExistence type="predicted"/>
<keyword evidence="2" id="KW-0472">Membrane</keyword>
<reference evidence="3 4" key="2">
    <citation type="journal article" date="2011" name="Mol. Biol. Evol.">
        <title>Unity in variety--the pan-genome of the Chlamydiae.</title>
        <authorList>
            <person name="Collingro A."/>
            <person name="Tischler P."/>
            <person name="Weinmaier T."/>
            <person name="Penz T."/>
            <person name="Heinz E."/>
            <person name="Brunham R.C."/>
            <person name="Read T.D."/>
            <person name="Bavoil P.M."/>
            <person name="Sachse K."/>
            <person name="Kahane S."/>
            <person name="Friedman M.G."/>
            <person name="Rattei T."/>
            <person name="Myers G.S."/>
            <person name="Horn M."/>
        </authorList>
    </citation>
    <scope>NUCLEOTIDE SEQUENCE [LARGE SCALE GENOMIC DNA]</scope>
    <source>
        <strain evidence="4">ATCC VR-1471 / Z</strain>
    </source>
</reference>
<feature type="transmembrane region" description="Helical" evidence="2">
    <location>
        <begin position="169"/>
        <end position="187"/>
    </location>
</feature>
<evidence type="ECO:0000313" key="3">
    <source>
        <dbReference type="EMBL" id="CCB88077.1"/>
    </source>
</evidence>
<sequence>MKQEINMKQVDRTKVCWSCEADVSYEATYCPFCGTDLLTSTIEPKEEQPRQDERFSTQSLEESLASLYKPPYSVRNKQGLGVPDEREEPSFKQVKPPREDPLFQTYDPPKAKEPIQPPPQPKAITEEKGSERGGVLPLLLLSIGINLSLLGLLILLFSKEGVVNLQWSSHYWFIYLLIGLPTTYFGVRSLKQLL</sequence>